<dbReference type="AlphaFoldDB" id="A0A485MAJ2"/>
<feature type="compositionally biased region" description="Basic and acidic residues" evidence="6">
    <location>
        <begin position="53"/>
        <end position="63"/>
    </location>
</feature>
<proteinExistence type="inferred from homology"/>
<feature type="domain" description="Plectin/eS10 N-terminal" evidence="7">
    <location>
        <begin position="1"/>
        <end position="40"/>
    </location>
</feature>
<dbReference type="Pfam" id="PF03501">
    <property type="entry name" value="S10_plectin"/>
    <property type="match status" value="1"/>
</dbReference>
<dbReference type="InterPro" id="IPR005326">
    <property type="entry name" value="Plectin_eS10_N"/>
</dbReference>
<comment type="similarity">
    <text evidence="2">Belongs to the eukaryotic ribosomal protein eS10 family.</text>
</comment>
<evidence type="ECO:0000256" key="3">
    <source>
        <dbReference type="ARBA" id="ARBA00022490"/>
    </source>
</evidence>
<dbReference type="InterPro" id="IPR037447">
    <property type="entry name" value="Ribosomal_eS10"/>
</dbReference>
<evidence type="ECO:0000256" key="4">
    <source>
        <dbReference type="ARBA" id="ARBA00022980"/>
    </source>
</evidence>
<evidence type="ECO:0000256" key="1">
    <source>
        <dbReference type="ARBA" id="ARBA00004496"/>
    </source>
</evidence>
<evidence type="ECO:0000313" key="9">
    <source>
        <dbReference type="Proteomes" id="UP000386466"/>
    </source>
</evidence>
<sequence length="107" mass="12154">GHVKEQFAWRHFCWYLTSQGIQYLCDYLHLPPEIVPAALCHSRPEMAGQGPKVWREKNLKDSPEGTLTETETETGLCPLVPTRKLRPELGQQLNSSLEADLVMVSHL</sequence>
<dbReference type="InterPro" id="IPR036388">
    <property type="entry name" value="WH-like_DNA-bd_sf"/>
</dbReference>
<evidence type="ECO:0000259" key="7">
    <source>
        <dbReference type="Pfam" id="PF03501"/>
    </source>
</evidence>
<dbReference type="PANTHER" id="PTHR12146">
    <property type="entry name" value="40S RIBOSOMAL PROTEIN S10"/>
    <property type="match status" value="1"/>
</dbReference>
<dbReference type="PANTHER" id="PTHR12146:SF0">
    <property type="entry name" value="RIBOSOMAL PROTEIN S10"/>
    <property type="match status" value="1"/>
</dbReference>
<evidence type="ECO:0000256" key="6">
    <source>
        <dbReference type="SAM" id="MobiDB-lite"/>
    </source>
</evidence>
<accession>A0A485MAJ2</accession>
<dbReference type="EMBL" id="CAAGRJ010000335">
    <property type="protein sequence ID" value="VFV17790.1"/>
    <property type="molecule type" value="Genomic_DNA"/>
</dbReference>
<dbReference type="Proteomes" id="UP000386466">
    <property type="component" value="Unassembled WGS sequence"/>
</dbReference>
<name>A0A485MAJ2_LYNPA</name>
<dbReference type="Gene3D" id="1.10.10.10">
    <property type="entry name" value="Winged helix-like DNA-binding domain superfamily/Winged helix DNA-binding domain"/>
    <property type="match status" value="1"/>
</dbReference>
<evidence type="ECO:0000313" key="8">
    <source>
        <dbReference type="EMBL" id="VFV17790.1"/>
    </source>
</evidence>
<keyword evidence="9" id="KW-1185">Reference proteome</keyword>
<feature type="non-terminal residue" evidence="8">
    <location>
        <position position="1"/>
    </location>
</feature>
<feature type="region of interest" description="Disordered" evidence="6">
    <location>
        <begin position="48"/>
        <end position="72"/>
    </location>
</feature>
<comment type="subcellular location">
    <subcellularLocation>
        <location evidence="1">Cytoplasm</location>
    </subcellularLocation>
</comment>
<dbReference type="GO" id="GO:0003735">
    <property type="term" value="F:structural constituent of ribosome"/>
    <property type="evidence" value="ECO:0007669"/>
    <property type="project" value="TreeGrafter"/>
</dbReference>
<evidence type="ECO:0000256" key="2">
    <source>
        <dbReference type="ARBA" id="ARBA00007278"/>
    </source>
</evidence>
<keyword evidence="4" id="KW-0689">Ribosomal protein</keyword>
<evidence type="ECO:0000256" key="5">
    <source>
        <dbReference type="ARBA" id="ARBA00023274"/>
    </source>
</evidence>
<keyword evidence="3" id="KW-0963">Cytoplasm</keyword>
<dbReference type="GO" id="GO:0003723">
    <property type="term" value="F:RNA binding"/>
    <property type="evidence" value="ECO:0007669"/>
    <property type="project" value="TreeGrafter"/>
</dbReference>
<dbReference type="GO" id="GO:0022627">
    <property type="term" value="C:cytosolic small ribosomal subunit"/>
    <property type="evidence" value="ECO:0007669"/>
    <property type="project" value="TreeGrafter"/>
</dbReference>
<protein>
    <recommendedName>
        <fullName evidence="7">Plectin/eS10 N-terminal domain-containing protein</fullName>
    </recommendedName>
</protein>
<organism evidence="8 9">
    <name type="scientific">Lynx pardinus</name>
    <name type="common">Iberian lynx</name>
    <name type="synonym">Felis pardina</name>
    <dbReference type="NCBI Taxonomy" id="191816"/>
    <lineage>
        <taxon>Eukaryota</taxon>
        <taxon>Metazoa</taxon>
        <taxon>Chordata</taxon>
        <taxon>Craniata</taxon>
        <taxon>Vertebrata</taxon>
        <taxon>Euteleostomi</taxon>
        <taxon>Mammalia</taxon>
        <taxon>Eutheria</taxon>
        <taxon>Laurasiatheria</taxon>
        <taxon>Carnivora</taxon>
        <taxon>Feliformia</taxon>
        <taxon>Felidae</taxon>
        <taxon>Felinae</taxon>
        <taxon>Lynx</taxon>
    </lineage>
</organism>
<gene>
    <name evidence="8" type="ORF">LYPA_23C013059</name>
</gene>
<keyword evidence="5" id="KW-0687">Ribonucleoprotein</keyword>
<feature type="non-terminal residue" evidence="8">
    <location>
        <position position="107"/>
    </location>
</feature>
<reference evidence="8 9" key="1">
    <citation type="submission" date="2019-01" db="EMBL/GenBank/DDBJ databases">
        <authorList>
            <person name="Alioto T."/>
            <person name="Alioto T."/>
        </authorList>
    </citation>
    <scope>NUCLEOTIDE SEQUENCE [LARGE SCALE GENOMIC DNA]</scope>
</reference>